<dbReference type="EMBL" id="CM055099">
    <property type="protein sequence ID" value="KAJ7547334.1"/>
    <property type="molecule type" value="Genomic_DNA"/>
</dbReference>
<reference evidence="2" key="1">
    <citation type="journal article" date="2024" name="Proc. Natl. Acad. Sci. U.S.A.">
        <title>Extraordinary preservation of gene collinearity over three hundred million years revealed in homosporous lycophytes.</title>
        <authorList>
            <person name="Li C."/>
            <person name="Wickell D."/>
            <person name="Kuo L.Y."/>
            <person name="Chen X."/>
            <person name="Nie B."/>
            <person name="Liao X."/>
            <person name="Peng D."/>
            <person name="Ji J."/>
            <person name="Jenkins J."/>
            <person name="Williams M."/>
            <person name="Shu S."/>
            <person name="Plott C."/>
            <person name="Barry K."/>
            <person name="Rajasekar S."/>
            <person name="Grimwood J."/>
            <person name="Han X."/>
            <person name="Sun S."/>
            <person name="Hou Z."/>
            <person name="He W."/>
            <person name="Dai G."/>
            <person name="Sun C."/>
            <person name="Schmutz J."/>
            <person name="Leebens-Mack J.H."/>
            <person name="Li F.W."/>
            <person name="Wang L."/>
        </authorList>
    </citation>
    <scope>NUCLEOTIDE SEQUENCE [LARGE SCALE GENOMIC DNA]</scope>
    <source>
        <strain evidence="2">cv. PW_Plant_1</strain>
    </source>
</reference>
<proteinExistence type="predicted"/>
<comment type="caution">
    <text evidence="1">The sequence shown here is derived from an EMBL/GenBank/DDBJ whole genome shotgun (WGS) entry which is preliminary data.</text>
</comment>
<gene>
    <name evidence="1" type="ORF">O6H91_08G080800</name>
</gene>
<sequence>MELHWKMQTLETAARSMARLPSNYREAVQMRKDIMFPTMTKPAEATNLVSSFKLLSETKLSVQHQSKRSWQPVSCQVICPPPQDSDELRHSFNFGRQLIAMADASKLSVRKQAKKIAEISQKAQKNKLNWNPLQKLAAATLDMVESHLIPRIEGRLPLPSTSDPTIQLAGNFAPVPECPVQHDLEIAGELPANLEGVYVRNGANPRFNPEGGHHFFDGDGMLHAITFKQGRASYCCRYTRTYRLEEEEKLGRAMFPKAIGELHGHGGVARLALYGARGLFGLVDGSKGMGVANAGLIFFNKRLLAMSEDDLPYAVTVTSDGDLQTLGRYNFKGQLSSPMIAHPKKDPKTGELFTLSYDVVKKPYLKYFVFSPDGTKGPDVTISLAQPTMIHDFAITENYVVIPDQQVVFRLQELLKGGSPVIYDRKKKSRFGILPKYDKDESRVRWIEVPDCFCFHLWNSWEDKDEVVVIGSCMTPPDCIFNESDEAMKSILCEIRLDLRTGTSSRKILANLNLEAGQVNRKVLGRKSRYAYLAIADPWPKVSGIAKVDLQSDSNSEDQVIAKFLHGSACYGGEPFFVPRSPENTAAPEDDGYLLTFRHNEKTGQSELLVLNASSPSLNPVAIVKLPSRVPYGFHGTFIDSRELSQQNASL</sequence>
<accession>A0ACC2CZ69</accession>
<organism evidence="1 2">
    <name type="scientific">Diphasiastrum complanatum</name>
    <name type="common">Issler's clubmoss</name>
    <name type="synonym">Lycopodium complanatum</name>
    <dbReference type="NCBI Taxonomy" id="34168"/>
    <lineage>
        <taxon>Eukaryota</taxon>
        <taxon>Viridiplantae</taxon>
        <taxon>Streptophyta</taxon>
        <taxon>Embryophyta</taxon>
        <taxon>Tracheophyta</taxon>
        <taxon>Lycopodiopsida</taxon>
        <taxon>Lycopodiales</taxon>
        <taxon>Lycopodiaceae</taxon>
        <taxon>Lycopodioideae</taxon>
        <taxon>Diphasiastrum</taxon>
    </lineage>
</organism>
<dbReference type="Proteomes" id="UP001162992">
    <property type="component" value="Chromosome 8"/>
</dbReference>
<keyword evidence="2" id="KW-1185">Reference proteome</keyword>
<protein>
    <submittedName>
        <fullName evidence="1">Uncharacterized protein</fullName>
    </submittedName>
</protein>
<name>A0ACC2CZ69_DIPCM</name>
<evidence type="ECO:0000313" key="1">
    <source>
        <dbReference type="EMBL" id="KAJ7547334.1"/>
    </source>
</evidence>
<evidence type="ECO:0000313" key="2">
    <source>
        <dbReference type="Proteomes" id="UP001162992"/>
    </source>
</evidence>